<dbReference type="Proteomes" id="UP000315995">
    <property type="component" value="Chromosome"/>
</dbReference>
<name>A0A4Y6Q311_PERCE</name>
<dbReference type="RefSeq" id="WP_141200839.1">
    <property type="nucleotide sequence ID" value="NZ_CP041186.1"/>
</dbReference>
<evidence type="ECO:0000313" key="2">
    <source>
        <dbReference type="Proteomes" id="UP000315995"/>
    </source>
</evidence>
<accession>A0A5B8YGX8</accession>
<gene>
    <name evidence="1" type="ORF">FIV42_27715</name>
</gene>
<protein>
    <submittedName>
        <fullName evidence="1">Uncharacterized protein</fullName>
    </submittedName>
</protein>
<dbReference type="EMBL" id="CP041186">
    <property type="protein sequence ID" value="QDG54395.1"/>
    <property type="molecule type" value="Genomic_DNA"/>
</dbReference>
<reference evidence="1 2" key="1">
    <citation type="submission" date="2019-06" db="EMBL/GenBank/DDBJ databases">
        <title>Persicimonas caeni gen. nov., sp. nov., a predatory bacterium isolated from solar saltern.</title>
        <authorList>
            <person name="Wang S."/>
        </authorList>
    </citation>
    <scope>NUCLEOTIDE SEQUENCE [LARGE SCALE GENOMIC DNA]</scope>
    <source>
        <strain evidence="1 2">YN101</strain>
    </source>
</reference>
<proteinExistence type="predicted"/>
<dbReference type="AlphaFoldDB" id="A0A4Y6Q311"/>
<organism evidence="1 2">
    <name type="scientific">Persicimonas caeni</name>
    <dbReference type="NCBI Taxonomy" id="2292766"/>
    <lineage>
        <taxon>Bacteria</taxon>
        <taxon>Deltaproteobacteria</taxon>
        <taxon>Bradymonadales</taxon>
        <taxon>Bradymonadaceae</taxon>
        <taxon>Persicimonas</taxon>
    </lineage>
</organism>
<sequence>MDVRPAKGNGLRSNEYAYGDDSISQAVTSIAYAGSDSGTRTLSCNLDGQLVTDVRQLSQTGESETRGIAYDAIGCMRQIDVVRSDASGTLLKDTTTTHVCG</sequence>
<keyword evidence="2" id="KW-1185">Reference proteome</keyword>
<evidence type="ECO:0000313" key="1">
    <source>
        <dbReference type="EMBL" id="QDG54395.1"/>
    </source>
</evidence>
<accession>A0A4Y6Q311</accession>